<dbReference type="Proteomes" id="UP000031419">
    <property type="component" value="Unassembled WGS sequence"/>
</dbReference>
<name>A0A073B9Q4_9PSEU</name>
<evidence type="ECO:0000256" key="1">
    <source>
        <dbReference type="SAM" id="Phobius"/>
    </source>
</evidence>
<evidence type="ECO:0008006" key="4">
    <source>
        <dbReference type="Google" id="ProtNLM"/>
    </source>
</evidence>
<sequence>MVDFRKSSDHLITAIAFLVLGVVGTAWVIGVLIYGGRIWTGFFASPVLGVSGLVMLVNSLRPFTMRIDERGVLLEHPARKVRVALGWQHIAQVSITKLPKPKKSDRGAAVYLAVWPHDGANPGVPKDWAFQRDGRVGYRLIDVNDVHGGEEQLRTALSRYGAPVFC</sequence>
<dbReference type="AlphaFoldDB" id="A0A073B9Q4"/>
<gene>
    <name evidence="2" type="ORF">GU90_10020</name>
</gene>
<accession>A0A073B9Q4</accession>
<reference evidence="2 3" key="1">
    <citation type="submission" date="2014-06" db="EMBL/GenBank/DDBJ databases">
        <title>Saccharopolyspora rectivirgula DSM-43113 Genome sequencing.</title>
        <authorList>
            <person name="Barrera C."/>
            <person name="Millon L."/>
            <person name="Rognon B."/>
            <person name="Zaugg C."/>
            <person name="Monod M."/>
        </authorList>
    </citation>
    <scope>NUCLEOTIDE SEQUENCE [LARGE SCALE GENOMIC DNA]</scope>
    <source>
        <strain evidence="2 3">DSM 43113</strain>
    </source>
</reference>
<feature type="transmembrane region" description="Helical" evidence="1">
    <location>
        <begin position="12"/>
        <end position="35"/>
    </location>
</feature>
<feature type="transmembrane region" description="Helical" evidence="1">
    <location>
        <begin position="41"/>
        <end position="60"/>
    </location>
</feature>
<keyword evidence="1" id="KW-0472">Membrane</keyword>
<organism evidence="2 3">
    <name type="scientific">Saccharopolyspora rectivirgula</name>
    <dbReference type="NCBI Taxonomy" id="28042"/>
    <lineage>
        <taxon>Bacteria</taxon>
        <taxon>Bacillati</taxon>
        <taxon>Actinomycetota</taxon>
        <taxon>Actinomycetes</taxon>
        <taxon>Pseudonocardiales</taxon>
        <taxon>Pseudonocardiaceae</taxon>
        <taxon>Saccharopolyspora</taxon>
    </lineage>
</organism>
<evidence type="ECO:0000313" key="3">
    <source>
        <dbReference type="Proteomes" id="UP000031419"/>
    </source>
</evidence>
<keyword evidence="3" id="KW-1185">Reference proteome</keyword>
<dbReference type="EMBL" id="JNVU01000025">
    <property type="protein sequence ID" value="KEI44494.1"/>
    <property type="molecule type" value="Genomic_DNA"/>
</dbReference>
<evidence type="ECO:0000313" key="2">
    <source>
        <dbReference type="EMBL" id="KEI44494.1"/>
    </source>
</evidence>
<comment type="caution">
    <text evidence="2">The sequence shown here is derived from an EMBL/GenBank/DDBJ whole genome shotgun (WGS) entry which is preliminary data.</text>
</comment>
<proteinExistence type="predicted"/>
<protein>
    <recommendedName>
        <fullName evidence="4">PH domain-containing protein</fullName>
    </recommendedName>
</protein>
<dbReference type="eggNOG" id="ENOG502ZW7C">
    <property type="taxonomic scope" value="Bacteria"/>
</dbReference>
<keyword evidence="1" id="KW-0812">Transmembrane</keyword>
<keyword evidence="1" id="KW-1133">Transmembrane helix</keyword>